<sequence length="320" mass="35453">MHLFFLFSLAALAGESSAVSGCGKDIPKHFPRPGSSKTISLPGSDRTYRIHLPANYDVHRRAPVYFSFCGASRDGKEQEGLSQFSNPQFNPDGISIYPQTQNGVWLSNSVANTTHPNDLDFTYDLLTQLEESLCVDPSRVYANGKSNGGELAAVIACNATVGSRFAAFSVVSGAWHQTGDVPGVGPCEPAMRAEGYPFLIFHGTADQTAPIDGDTEKDDVPIIDVLHDWAERNGCGKNERWARNETVFEDPLVKHASWDCDGRRDIVQFYREGHNGHCWPSTSTNDDYETLGREKCPMGHYVFNATEYIFDFYSQHRLSI</sequence>
<dbReference type="SUPFAM" id="SSF53474">
    <property type="entry name" value="alpha/beta-Hydrolases"/>
    <property type="match status" value="1"/>
</dbReference>
<keyword evidence="5 10" id="KW-0732">Signal</keyword>
<dbReference type="PANTHER" id="PTHR38050:SF2">
    <property type="entry name" value="FERULOYL ESTERASE C-RELATED"/>
    <property type="match status" value="1"/>
</dbReference>
<dbReference type="EC" id="3.1.1.73" evidence="2"/>
<feature type="chain" id="PRO_5040853451" description="feruloyl esterase" evidence="10">
    <location>
        <begin position="19"/>
        <end position="320"/>
    </location>
</feature>
<gene>
    <name evidence="11" type="ORF">N7492_004627</name>
</gene>
<evidence type="ECO:0000256" key="9">
    <source>
        <dbReference type="ARBA" id="ARBA00034075"/>
    </source>
</evidence>
<evidence type="ECO:0000313" key="12">
    <source>
        <dbReference type="Proteomes" id="UP001146351"/>
    </source>
</evidence>
<dbReference type="InterPro" id="IPR029058">
    <property type="entry name" value="AB_hydrolase_fold"/>
</dbReference>
<reference evidence="11" key="1">
    <citation type="submission" date="2022-11" db="EMBL/GenBank/DDBJ databases">
        <authorList>
            <person name="Petersen C."/>
        </authorList>
    </citation>
    <scope>NUCLEOTIDE SEQUENCE</scope>
    <source>
        <strain evidence="11">IBT 21917</strain>
    </source>
</reference>
<keyword evidence="6" id="KW-0378">Hydrolase</keyword>
<evidence type="ECO:0000256" key="2">
    <source>
        <dbReference type="ARBA" id="ARBA00013091"/>
    </source>
</evidence>
<comment type="caution">
    <text evidence="11">The sequence shown here is derived from an EMBL/GenBank/DDBJ whole genome shotgun (WGS) entry which is preliminary data.</text>
</comment>
<evidence type="ECO:0000256" key="6">
    <source>
        <dbReference type="ARBA" id="ARBA00022801"/>
    </source>
</evidence>
<evidence type="ECO:0000256" key="5">
    <source>
        <dbReference type="ARBA" id="ARBA00022729"/>
    </source>
</evidence>
<dbReference type="Gene3D" id="3.40.50.1820">
    <property type="entry name" value="alpha/beta hydrolase"/>
    <property type="match status" value="1"/>
</dbReference>
<dbReference type="GO" id="GO:0017000">
    <property type="term" value="P:antibiotic biosynthetic process"/>
    <property type="evidence" value="ECO:0007669"/>
    <property type="project" value="UniProtKB-ARBA"/>
</dbReference>
<dbReference type="GO" id="GO:0045493">
    <property type="term" value="P:xylan catabolic process"/>
    <property type="evidence" value="ECO:0007669"/>
    <property type="project" value="UniProtKB-KW"/>
</dbReference>
<evidence type="ECO:0000256" key="3">
    <source>
        <dbReference type="ARBA" id="ARBA00022525"/>
    </source>
</evidence>
<keyword evidence="12" id="KW-1185">Reference proteome</keyword>
<evidence type="ECO:0000256" key="7">
    <source>
        <dbReference type="ARBA" id="ARBA00023277"/>
    </source>
</evidence>
<dbReference type="GO" id="GO:0030600">
    <property type="term" value="F:feruloyl esterase activity"/>
    <property type="evidence" value="ECO:0007669"/>
    <property type="project" value="UniProtKB-EC"/>
</dbReference>
<dbReference type="InterPro" id="IPR043595">
    <property type="entry name" value="FaeB/C/D"/>
</dbReference>
<accession>A0A9W9I7Y7</accession>
<evidence type="ECO:0000256" key="10">
    <source>
        <dbReference type="SAM" id="SignalP"/>
    </source>
</evidence>
<dbReference type="GO" id="GO:0005576">
    <property type="term" value="C:extracellular region"/>
    <property type="evidence" value="ECO:0007669"/>
    <property type="project" value="UniProtKB-SubCell"/>
</dbReference>
<keyword evidence="7" id="KW-0119">Carbohydrate metabolism</keyword>
<dbReference type="Proteomes" id="UP001146351">
    <property type="component" value="Unassembled WGS sequence"/>
</dbReference>
<protein>
    <recommendedName>
        <fullName evidence="2">feruloyl esterase</fullName>
        <ecNumber evidence="2">3.1.1.73</ecNumber>
    </recommendedName>
</protein>
<evidence type="ECO:0000256" key="1">
    <source>
        <dbReference type="ARBA" id="ARBA00004613"/>
    </source>
</evidence>
<reference evidence="11" key="2">
    <citation type="journal article" date="2023" name="IMA Fungus">
        <title>Comparative genomic study of the Penicillium genus elucidates a diverse pangenome and 15 lateral gene transfer events.</title>
        <authorList>
            <person name="Petersen C."/>
            <person name="Sorensen T."/>
            <person name="Nielsen M.R."/>
            <person name="Sondergaard T.E."/>
            <person name="Sorensen J.L."/>
            <person name="Fitzpatrick D.A."/>
            <person name="Frisvad J.C."/>
            <person name="Nielsen K.L."/>
        </authorList>
    </citation>
    <scope>NUCLEOTIDE SEQUENCE</scope>
    <source>
        <strain evidence="11">IBT 21917</strain>
    </source>
</reference>
<comment type="subcellular location">
    <subcellularLocation>
        <location evidence="1">Secreted</location>
    </subcellularLocation>
</comment>
<keyword evidence="4" id="KW-0858">Xylan degradation</keyword>
<comment type="catalytic activity">
    <reaction evidence="9">
        <text>feruloyl-polysaccharide + H2O = ferulate + polysaccharide.</text>
        <dbReference type="EC" id="3.1.1.73"/>
    </reaction>
</comment>
<dbReference type="EMBL" id="JAPQKO010000003">
    <property type="protein sequence ID" value="KAJ5172034.1"/>
    <property type="molecule type" value="Genomic_DNA"/>
</dbReference>
<name>A0A9W9I7Y7_9EURO</name>
<dbReference type="AlphaFoldDB" id="A0A9W9I7Y7"/>
<feature type="signal peptide" evidence="10">
    <location>
        <begin position="1"/>
        <end position="18"/>
    </location>
</feature>
<organism evidence="11 12">
    <name type="scientific">Penicillium capsulatum</name>
    <dbReference type="NCBI Taxonomy" id="69766"/>
    <lineage>
        <taxon>Eukaryota</taxon>
        <taxon>Fungi</taxon>
        <taxon>Dikarya</taxon>
        <taxon>Ascomycota</taxon>
        <taxon>Pezizomycotina</taxon>
        <taxon>Eurotiomycetes</taxon>
        <taxon>Eurotiomycetidae</taxon>
        <taxon>Eurotiales</taxon>
        <taxon>Aspergillaceae</taxon>
        <taxon>Penicillium</taxon>
    </lineage>
</organism>
<keyword evidence="8" id="KW-0624">Polysaccharide degradation</keyword>
<evidence type="ECO:0000256" key="4">
    <source>
        <dbReference type="ARBA" id="ARBA00022651"/>
    </source>
</evidence>
<dbReference type="GO" id="GO:0072330">
    <property type="term" value="P:monocarboxylic acid biosynthetic process"/>
    <property type="evidence" value="ECO:0007669"/>
    <property type="project" value="UniProtKB-ARBA"/>
</dbReference>
<proteinExistence type="predicted"/>
<dbReference type="PANTHER" id="PTHR38050">
    <property type="match status" value="1"/>
</dbReference>
<dbReference type="OrthoDB" id="424610at2759"/>
<evidence type="ECO:0000256" key="8">
    <source>
        <dbReference type="ARBA" id="ARBA00023326"/>
    </source>
</evidence>
<keyword evidence="3" id="KW-0964">Secreted</keyword>
<evidence type="ECO:0000313" key="11">
    <source>
        <dbReference type="EMBL" id="KAJ5172034.1"/>
    </source>
</evidence>